<feature type="binding site" evidence="5">
    <location>
        <position position="342"/>
    </location>
    <ligand>
        <name>L-glutamate</name>
        <dbReference type="ChEBI" id="CHEBI:29985"/>
    </ligand>
</feature>
<proteinExistence type="inferred from homology"/>
<name>A0A0P0US81_9GAMM</name>
<feature type="modified residue" description="O-AMP-tyrosine" evidence="8">
    <location>
        <position position="400"/>
    </location>
</feature>
<evidence type="ECO:0000256" key="9">
    <source>
        <dbReference type="PROSITE-ProRule" id="PRU01330"/>
    </source>
</evidence>
<dbReference type="InterPro" id="IPR014746">
    <property type="entry name" value="Gln_synth/guanido_kin_cat_dom"/>
</dbReference>
<keyword evidence="6 11" id="KW-0547">Nucleotide-binding</keyword>
<dbReference type="PROSITE" id="PS00181">
    <property type="entry name" value="GLNA_ATP"/>
    <property type="match status" value="1"/>
</dbReference>
<dbReference type="SUPFAM" id="SSF54368">
    <property type="entry name" value="Glutamine synthetase, N-terminal domain"/>
    <property type="match status" value="1"/>
</dbReference>
<dbReference type="RefSeq" id="WP_066044671.1">
    <property type="nucleotide sequence ID" value="NZ_AP013042.1"/>
</dbReference>
<dbReference type="PANTHER" id="PTHR43407">
    <property type="entry name" value="GLUTAMINE SYNTHETASE"/>
    <property type="match status" value="1"/>
</dbReference>
<keyword evidence="8" id="KW-0597">Phosphoprotein</keyword>
<dbReference type="PROSITE" id="PS51986">
    <property type="entry name" value="GS_BETA_GRASP"/>
    <property type="match status" value="1"/>
</dbReference>
<reference evidence="14 15" key="2">
    <citation type="journal article" date="2016" name="ISME J.">
        <title>Heterogeneous composition of key metabolic gene clusters in a vent mussel symbiont population.</title>
        <authorList>
            <person name="Ikuta T."/>
            <person name="Takaki Y."/>
            <person name="Nagai Y."/>
            <person name="Shimamura S."/>
            <person name="Tsuda M."/>
            <person name="Kawagucci S."/>
            <person name="Aoki Y."/>
            <person name="Inoue K."/>
            <person name="Teruya M."/>
            <person name="Satou K."/>
            <person name="Teruya K."/>
            <person name="Shimoji M."/>
            <person name="Tamotsu H."/>
            <person name="Hirano T."/>
            <person name="Maruyama T."/>
            <person name="Yoshida T."/>
        </authorList>
    </citation>
    <scope>NUCLEOTIDE SEQUENCE [LARGE SCALE GENOMIC DNA]</scope>
    <source>
        <strain evidence="14 15">Myojin Knoll</strain>
    </source>
</reference>
<evidence type="ECO:0000256" key="3">
    <source>
        <dbReference type="ARBA" id="ARBA00021364"/>
    </source>
</evidence>
<evidence type="ECO:0000259" key="12">
    <source>
        <dbReference type="PROSITE" id="PS51986"/>
    </source>
</evidence>
<dbReference type="GO" id="GO:0005524">
    <property type="term" value="F:ATP binding"/>
    <property type="evidence" value="ECO:0007669"/>
    <property type="project" value="UniProtKB-KW"/>
</dbReference>
<dbReference type="GO" id="GO:0005737">
    <property type="term" value="C:cytoplasm"/>
    <property type="evidence" value="ECO:0007669"/>
    <property type="project" value="TreeGrafter"/>
</dbReference>
<feature type="binding site" evidence="5">
    <location>
        <begin position="267"/>
        <end position="268"/>
    </location>
    <ligand>
        <name>L-glutamate</name>
        <dbReference type="ChEBI" id="CHEBI:29985"/>
    </ligand>
</feature>
<reference evidence="14 15" key="1">
    <citation type="journal article" date="2000" name="Mar. Ecol. Prog. Ser.">
        <title>Phylogenetic characterization of endosymbionts in three hydrothermal vent mussels: influence on host distributions.</title>
        <authorList>
            <person name="Fujiwara Y."/>
            <person name="Takai K."/>
            <person name="Uematsu K."/>
            <person name="Tsuchida S."/>
            <person name="Hunt J.C."/>
            <person name="Hashimoto J."/>
        </authorList>
    </citation>
    <scope>NUCLEOTIDE SEQUENCE [LARGE SCALE GENOMIC DNA]</scope>
    <source>
        <strain evidence="14 15">Myojin Knoll</strain>
    </source>
</reference>
<feature type="binding site" evidence="7">
    <location>
        <position position="132"/>
    </location>
    <ligand>
        <name>Mg(2+)</name>
        <dbReference type="ChEBI" id="CHEBI:18420"/>
        <label>1</label>
    </ligand>
</feature>
<dbReference type="PROSITE" id="PS00180">
    <property type="entry name" value="GLNA_1"/>
    <property type="match status" value="1"/>
</dbReference>
<feature type="binding site" evidence="7">
    <location>
        <position position="215"/>
    </location>
    <ligand>
        <name>Mg(2+)</name>
        <dbReference type="ChEBI" id="CHEBI:18420"/>
        <label>1</label>
    </ligand>
</feature>
<evidence type="ECO:0000256" key="5">
    <source>
        <dbReference type="PIRSR" id="PIRSR604809-1"/>
    </source>
</evidence>
<dbReference type="GO" id="GO:0006542">
    <property type="term" value="P:glutamine biosynthetic process"/>
    <property type="evidence" value="ECO:0007669"/>
    <property type="project" value="InterPro"/>
</dbReference>
<keyword evidence="6 11" id="KW-0067">ATP-binding</keyword>
<dbReference type="EC" id="6.3.1.2" evidence="2 11"/>
<dbReference type="KEGG" id="ebh:BSEPE_0957"/>
<dbReference type="NCBIfam" id="TIGR00653">
    <property type="entry name" value="GlnA"/>
    <property type="match status" value="1"/>
</dbReference>
<protein>
    <recommendedName>
        <fullName evidence="3 11">Glutamine synthetase</fullName>
        <ecNumber evidence="2 11">6.3.1.2</ecNumber>
    </recommendedName>
</protein>
<dbReference type="Pfam" id="PF00120">
    <property type="entry name" value="Gln-synt_C"/>
    <property type="match status" value="1"/>
</dbReference>
<feature type="binding site" evidence="7">
    <location>
        <position position="360"/>
    </location>
    <ligand>
        <name>Mg(2+)</name>
        <dbReference type="ChEBI" id="CHEBI:18420"/>
        <label>1</label>
    </ligand>
</feature>
<evidence type="ECO:0000256" key="1">
    <source>
        <dbReference type="ARBA" id="ARBA00009897"/>
    </source>
</evidence>
<dbReference type="GO" id="GO:0019740">
    <property type="term" value="P:nitrogen utilization"/>
    <property type="evidence" value="ECO:0007669"/>
    <property type="project" value="TreeGrafter"/>
</dbReference>
<evidence type="ECO:0000313" key="14">
    <source>
        <dbReference type="EMBL" id="BAS67948.1"/>
    </source>
</evidence>
<dbReference type="FunFam" id="3.10.20.70:FF:000001">
    <property type="entry name" value="Glutamine synthetase"/>
    <property type="match status" value="1"/>
</dbReference>
<sequence length="471" mass="52084">MSAKDVMNMIKDNEVKFIDFRFTDTIGKEQHVSVPAHTIDAEKLEEGQMFDGSSIAGWKPINESDMILKPDTTTAVLDPFTQESTLNITCDVIESNDMKGYEKDPRSIAKRAEAYLNETGVGDTAYFGNEPEFFVFDSVKWDTGFGLGKAFYEIHSEEADWESGSDFEGGNKGHRPRIKGGYFPVPPVDSLHDLRAEMCLAIEEMGVTTEVHHHEVGTAGQCEIGALFNTLVKKADETQILKYCIHNVAHMYGKTATFMPKPIAVDNGNGMHVHQSISKDGKNLFDGGEYGQLSQMALYYIGGIIKHARALNAFTNSSTNSYKRLVPGFEAPEMLAYSAKNRSAAIRIPFVSSPKGRRIEVRFPDPTANPYLAFSAMLMAGLDGIKNKIDPGKPGDEDLYELSEAEKAKIPKVCGSLDQALEALDADREFLKAGGVFTDNVIDSFIELKMEEVTALRASPHPVEFDMYYSC</sequence>
<dbReference type="EMBL" id="AP013042">
    <property type="protein sequence ID" value="BAS67948.1"/>
    <property type="molecule type" value="Genomic_DNA"/>
</dbReference>
<keyword evidence="7" id="KW-0460">Magnesium</keyword>
<feature type="binding site" evidence="6">
    <location>
        <position position="355"/>
    </location>
    <ligand>
        <name>ATP</name>
        <dbReference type="ChEBI" id="CHEBI:30616"/>
    </ligand>
</feature>
<dbReference type="InterPro" id="IPR004809">
    <property type="entry name" value="Gln_synth_I"/>
</dbReference>
<dbReference type="SMART" id="SM01230">
    <property type="entry name" value="Gln-synt_C"/>
    <property type="match status" value="1"/>
</dbReference>
<keyword evidence="11 14" id="KW-0436">Ligase</keyword>
<dbReference type="GO" id="GO:0046872">
    <property type="term" value="F:metal ion binding"/>
    <property type="evidence" value="ECO:0007669"/>
    <property type="project" value="UniProtKB-KW"/>
</dbReference>
<dbReference type="InterPro" id="IPR008146">
    <property type="entry name" value="Gln_synth_cat_dom"/>
</dbReference>
<feature type="binding site" evidence="6">
    <location>
        <position position="210"/>
    </location>
    <ligand>
        <name>ATP</name>
        <dbReference type="ChEBI" id="CHEBI:30616"/>
    </ligand>
</feature>
<feature type="binding site" evidence="7">
    <location>
        <position position="223"/>
    </location>
    <ligand>
        <name>Mg(2+)</name>
        <dbReference type="ChEBI" id="CHEBI:18420"/>
        <label>1</label>
    </ligand>
</feature>
<evidence type="ECO:0000259" key="13">
    <source>
        <dbReference type="PROSITE" id="PS51987"/>
    </source>
</evidence>
<evidence type="ECO:0000256" key="4">
    <source>
        <dbReference type="ARBA" id="ARBA00049436"/>
    </source>
</evidence>
<feature type="binding site" evidence="5">
    <location>
        <position position="324"/>
    </location>
    <ligand>
        <name>L-glutamate</name>
        <dbReference type="ChEBI" id="CHEBI:29985"/>
    </ligand>
</feature>
<dbReference type="GO" id="GO:0016020">
    <property type="term" value="C:membrane"/>
    <property type="evidence" value="ECO:0007669"/>
    <property type="project" value="TreeGrafter"/>
</dbReference>
<dbReference type="InterPro" id="IPR027302">
    <property type="entry name" value="Gln_synth_N_conserv_site"/>
</dbReference>
<dbReference type="Gene3D" id="3.10.20.70">
    <property type="entry name" value="Glutamine synthetase, N-terminal domain"/>
    <property type="match status" value="1"/>
</dbReference>
<dbReference type="Pfam" id="PF03951">
    <property type="entry name" value="Gln-synt_N"/>
    <property type="match status" value="1"/>
</dbReference>
<dbReference type="FunFam" id="3.30.590.10:FF:000001">
    <property type="entry name" value="Glutamine synthetase"/>
    <property type="match status" value="1"/>
</dbReference>
<dbReference type="OrthoDB" id="9807095at2"/>
<evidence type="ECO:0000256" key="7">
    <source>
        <dbReference type="PIRSR" id="PIRSR604809-3"/>
    </source>
</evidence>
<gene>
    <name evidence="14" type="primary">glnA</name>
    <name evidence="14" type="ORF">BSEPE_0957</name>
</gene>
<feature type="binding site" evidence="5">
    <location>
        <position position="362"/>
    </location>
    <ligand>
        <name>L-glutamate</name>
        <dbReference type="ChEBI" id="CHEBI:29985"/>
    </ligand>
</feature>
<comment type="cofactor">
    <cofactor evidence="7">
        <name>Mg(2+)</name>
        <dbReference type="ChEBI" id="CHEBI:18420"/>
    </cofactor>
    <text evidence="7">Binds 2 Mg(2+) ions per subunit.</text>
</comment>
<dbReference type="PROSITE" id="PS51987">
    <property type="entry name" value="GS_CATALYTIC"/>
    <property type="match status" value="1"/>
</dbReference>
<keyword evidence="7" id="KW-0479">Metal-binding</keyword>
<comment type="similarity">
    <text evidence="1 9 10">Belongs to the glutamine synthetase family.</text>
</comment>
<keyword evidence="15" id="KW-1185">Reference proteome</keyword>
<evidence type="ECO:0000256" key="10">
    <source>
        <dbReference type="RuleBase" id="RU000384"/>
    </source>
</evidence>
<evidence type="ECO:0000256" key="8">
    <source>
        <dbReference type="PIRSR" id="PIRSR604809-50"/>
    </source>
</evidence>
<feature type="binding site" evidence="6">
    <location>
        <begin position="274"/>
        <end position="276"/>
    </location>
    <ligand>
        <name>ATP</name>
        <dbReference type="ChEBI" id="CHEBI:30616"/>
    </ligand>
</feature>
<dbReference type="InterPro" id="IPR008147">
    <property type="entry name" value="Gln_synt_N"/>
</dbReference>
<organism evidence="14 15">
    <name type="scientific">endosymbiont of Bathymodiolus septemdierum str. Myojin knoll</name>
    <dbReference type="NCBI Taxonomy" id="1303921"/>
    <lineage>
        <taxon>Bacteria</taxon>
        <taxon>Pseudomonadati</taxon>
        <taxon>Pseudomonadota</taxon>
        <taxon>Gammaproteobacteria</taxon>
        <taxon>sulfur-oxidizing symbionts</taxon>
    </lineage>
</organism>
<dbReference type="SUPFAM" id="SSF55931">
    <property type="entry name" value="Glutamine synthetase/guanido kinase"/>
    <property type="match status" value="1"/>
</dbReference>
<dbReference type="GO" id="GO:0004356">
    <property type="term" value="F:glutamine synthetase activity"/>
    <property type="evidence" value="ECO:0007669"/>
    <property type="project" value="UniProtKB-EC"/>
</dbReference>
<dbReference type="PANTHER" id="PTHR43407:SF2">
    <property type="entry name" value="GLUTAMINE SYNTHETASE"/>
    <property type="match status" value="1"/>
</dbReference>
<feature type="binding site" evidence="6">
    <location>
        <position position="342"/>
    </location>
    <ligand>
        <name>ATP</name>
        <dbReference type="ChEBI" id="CHEBI:30616"/>
    </ligand>
</feature>
<evidence type="ECO:0000256" key="6">
    <source>
        <dbReference type="PIRSR" id="PIRSR604809-2"/>
    </source>
</evidence>
<feature type="binding site" evidence="5">
    <location>
        <position position="330"/>
    </location>
    <ligand>
        <name>L-glutamate</name>
        <dbReference type="ChEBI" id="CHEBI:29985"/>
    </ligand>
</feature>
<feature type="domain" description="GS beta-grasp" evidence="12">
    <location>
        <begin position="13"/>
        <end position="98"/>
    </location>
</feature>
<dbReference type="AlphaFoldDB" id="A0A0P0US81"/>
<feature type="binding site" evidence="7">
    <location>
        <position position="130"/>
    </location>
    <ligand>
        <name>Mg(2+)</name>
        <dbReference type="ChEBI" id="CHEBI:18420"/>
        <label>1</label>
    </ligand>
</feature>
<evidence type="ECO:0000313" key="15">
    <source>
        <dbReference type="Proteomes" id="UP000067399"/>
    </source>
</evidence>
<dbReference type="InterPro" id="IPR027303">
    <property type="entry name" value="Gln_synth_gly_rich_site"/>
</dbReference>
<evidence type="ECO:0000256" key="2">
    <source>
        <dbReference type="ARBA" id="ARBA00012937"/>
    </source>
</evidence>
<comment type="catalytic activity">
    <reaction evidence="4 11">
        <text>L-glutamate + NH4(+) + ATP = L-glutamine + ADP + phosphate + H(+)</text>
        <dbReference type="Rhea" id="RHEA:16169"/>
        <dbReference type="ChEBI" id="CHEBI:15378"/>
        <dbReference type="ChEBI" id="CHEBI:28938"/>
        <dbReference type="ChEBI" id="CHEBI:29985"/>
        <dbReference type="ChEBI" id="CHEBI:30616"/>
        <dbReference type="ChEBI" id="CHEBI:43474"/>
        <dbReference type="ChEBI" id="CHEBI:58359"/>
        <dbReference type="ChEBI" id="CHEBI:456216"/>
        <dbReference type="EC" id="6.3.1.2"/>
    </reaction>
</comment>
<dbReference type="Proteomes" id="UP000067399">
    <property type="component" value="Chromosome"/>
</dbReference>
<dbReference type="STRING" id="1303921.BSEPE_0957"/>
<evidence type="ECO:0000256" key="11">
    <source>
        <dbReference type="RuleBase" id="RU004356"/>
    </source>
</evidence>
<feature type="binding site" evidence="7">
    <location>
        <position position="272"/>
    </location>
    <ligand>
        <name>Mg(2+)</name>
        <dbReference type="ChEBI" id="CHEBI:18420"/>
        <label>1</label>
    </ligand>
</feature>
<dbReference type="InterPro" id="IPR036651">
    <property type="entry name" value="Gln_synt_N_sf"/>
</dbReference>
<dbReference type="Gene3D" id="3.30.590.10">
    <property type="entry name" value="Glutamine synthetase/guanido kinase, catalytic domain"/>
    <property type="match status" value="1"/>
</dbReference>
<feature type="domain" description="GS catalytic" evidence="13">
    <location>
        <begin position="105"/>
        <end position="471"/>
    </location>
</feature>
<accession>A0A0P0US81</accession>